<dbReference type="FunFam" id="3.40.50.300:FF:002370">
    <property type="entry name" value="Torsin family 3, member A"/>
    <property type="match status" value="1"/>
</dbReference>
<accession>A0ABD0LH95</accession>
<evidence type="ECO:0000256" key="7">
    <source>
        <dbReference type="PIRSR" id="PIRSR038079-1"/>
    </source>
</evidence>
<dbReference type="PANTHER" id="PTHR10760">
    <property type="entry name" value="TORSIN"/>
    <property type="match status" value="1"/>
</dbReference>
<dbReference type="EMBL" id="JACVVK020000049">
    <property type="protein sequence ID" value="KAK7498727.1"/>
    <property type="molecule type" value="Genomic_DNA"/>
</dbReference>
<proteinExistence type="inferred from homology"/>
<evidence type="ECO:0000256" key="5">
    <source>
        <dbReference type="ARBA" id="ARBA00023180"/>
    </source>
</evidence>
<dbReference type="InterPro" id="IPR049337">
    <property type="entry name" value="TOR1A_C"/>
</dbReference>
<dbReference type="GO" id="GO:0005788">
    <property type="term" value="C:endoplasmic reticulum lumen"/>
    <property type="evidence" value="ECO:0007669"/>
    <property type="project" value="UniProtKB-SubCell"/>
</dbReference>
<evidence type="ECO:0000259" key="9">
    <source>
        <dbReference type="SMART" id="SM00382"/>
    </source>
</evidence>
<keyword evidence="8" id="KW-0812">Transmembrane</keyword>
<dbReference type="Pfam" id="PF21376">
    <property type="entry name" value="TOR1A_C"/>
    <property type="match status" value="1"/>
</dbReference>
<evidence type="ECO:0000313" key="11">
    <source>
        <dbReference type="Proteomes" id="UP001519460"/>
    </source>
</evidence>
<dbReference type="SMART" id="SM00382">
    <property type="entry name" value="AAA"/>
    <property type="match status" value="1"/>
</dbReference>
<name>A0ABD0LH95_9CAEN</name>
<organism evidence="10 11">
    <name type="scientific">Batillaria attramentaria</name>
    <dbReference type="NCBI Taxonomy" id="370345"/>
    <lineage>
        <taxon>Eukaryota</taxon>
        <taxon>Metazoa</taxon>
        <taxon>Spiralia</taxon>
        <taxon>Lophotrochozoa</taxon>
        <taxon>Mollusca</taxon>
        <taxon>Gastropoda</taxon>
        <taxon>Caenogastropoda</taxon>
        <taxon>Sorbeoconcha</taxon>
        <taxon>Cerithioidea</taxon>
        <taxon>Batillariidae</taxon>
        <taxon>Batillaria</taxon>
    </lineage>
</organism>
<evidence type="ECO:0000256" key="3">
    <source>
        <dbReference type="ARBA" id="ARBA00022729"/>
    </source>
</evidence>
<evidence type="ECO:0000256" key="8">
    <source>
        <dbReference type="SAM" id="Phobius"/>
    </source>
</evidence>
<evidence type="ECO:0000256" key="2">
    <source>
        <dbReference type="ARBA" id="ARBA00006235"/>
    </source>
</evidence>
<dbReference type="SUPFAM" id="SSF52540">
    <property type="entry name" value="P-loop containing nucleoside triphosphate hydrolases"/>
    <property type="match status" value="1"/>
</dbReference>
<keyword evidence="5" id="KW-0325">Glycoprotein</keyword>
<dbReference type="Proteomes" id="UP001519460">
    <property type="component" value="Unassembled WGS sequence"/>
</dbReference>
<dbReference type="PIRSF" id="PIRSF038079">
    <property type="entry name" value="Torsin_2A"/>
    <property type="match status" value="1"/>
</dbReference>
<dbReference type="Pfam" id="PF06309">
    <property type="entry name" value="Torsin"/>
    <property type="match status" value="1"/>
</dbReference>
<keyword evidence="11" id="KW-1185">Reference proteome</keyword>
<protein>
    <recommendedName>
        <fullName evidence="6">Torsin</fullName>
    </recommendedName>
</protein>
<dbReference type="InterPro" id="IPR001270">
    <property type="entry name" value="ClpA/B"/>
</dbReference>
<dbReference type="InterPro" id="IPR027417">
    <property type="entry name" value="P-loop_NTPase"/>
</dbReference>
<dbReference type="PRINTS" id="PR00300">
    <property type="entry name" value="CLPPROTEASEA"/>
</dbReference>
<reference evidence="10 11" key="1">
    <citation type="journal article" date="2023" name="Sci. Data">
        <title>Genome assembly of the Korean intertidal mud-creeper Batillaria attramentaria.</title>
        <authorList>
            <person name="Patra A.K."/>
            <person name="Ho P.T."/>
            <person name="Jun S."/>
            <person name="Lee S.J."/>
            <person name="Kim Y."/>
            <person name="Won Y.J."/>
        </authorList>
    </citation>
    <scope>NUCLEOTIDE SEQUENCE [LARGE SCALE GENOMIC DNA]</scope>
    <source>
        <strain evidence="10">Wonlab-2016</strain>
    </source>
</reference>
<gene>
    <name evidence="10" type="ORF">BaRGS_00010104</name>
</gene>
<dbReference type="InterPro" id="IPR003593">
    <property type="entry name" value="AAA+_ATPase"/>
</dbReference>
<keyword evidence="8" id="KW-1133">Transmembrane helix</keyword>
<comment type="subcellular location">
    <subcellularLocation>
        <location evidence="1 6">Endoplasmic reticulum lumen</location>
    </subcellularLocation>
</comment>
<feature type="binding site" evidence="7">
    <location>
        <begin position="107"/>
        <end position="114"/>
    </location>
    <ligand>
        <name>ATP</name>
        <dbReference type="ChEBI" id="CHEBI:30616"/>
    </ligand>
</feature>
<keyword evidence="4 6" id="KW-0256">Endoplasmic reticulum</keyword>
<keyword evidence="8" id="KW-0472">Membrane</keyword>
<dbReference type="AlphaFoldDB" id="A0ABD0LH95"/>
<comment type="similarity">
    <text evidence="2 6">Belongs to the ClpA/ClpB family. Torsin subfamily.</text>
</comment>
<dbReference type="InterPro" id="IPR010448">
    <property type="entry name" value="Torsin"/>
</dbReference>
<keyword evidence="7" id="KW-0547">Nucleotide-binding</keyword>
<comment type="caution">
    <text evidence="10">The sequence shown here is derived from an EMBL/GenBank/DDBJ whole genome shotgun (WGS) entry which is preliminary data.</text>
</comment>
<dbReference type="InterPro" id="IPR017378">
    <property type="entry name" value="Torsin_1/2"/>
</dbReference>
<feature type="domain" description="AAA+ ATPase" evidence="9">
    <location>
        <begin position="99"/>
        <end position="233"/>
    </location>
</feature>
<dbReference type="CDD" id="cd00009">
    <property type="entry name" value="AAA"/>
    <property type="match status" value="1"/>
</dbReference>
<evidence type="ECO:0000256" key="1">
    <source>
        <dbReference type="ARBA" id="ARBA00004319"/>
    </source>
</evidence>
<evidence type="ECO:0000256" key="6">
    <source>
        <dbReference type="PIRNR" id="PIRNR038079"/>
    </source>
</evidence>
<dbReference type="Gene3D" id="3.40.50.300">
    <property type="entry name" value="P-loop containing nucleotide triphosphate hydrolases"/>
    <property type="match status" value="1"/>
</dbReference>
<dbReference type="PANTHER" id="PTHR10760:SF2">
    <property type="entry name" value="LD13476P-RELATED"/>
    <property type="match status" value="1"/>
</dbReference>
<sequence>MKTDNILLNLLITGLITTAVCIEPLSGFYAGFAAVSSVALASYNLLLCRFYECCSDRWIVNNLTGLDAELEKRLYGQHMVKRVVTSHVRGHVRSKQPPKALVLSFHGPTGTGKNYVSRIIAEQLFKKGFKSEHVHLIAATKEFPHQQMVPLYKDRLRDMIETSVKKCPESMFIFDEVDKMPGGLIDTIKPYLDYHEHLNGVDYRRAIFIFLSNAGGSAITEYVLQRWRDGAKREDIKLSEVEKILARAAINSDTEGGLWHSELISKHLVTAFIPFLPLPRKSVRQCVRDMFLAKGYYPKEGMGKKGLEEKMDEVMEELTFYPEEEKLFSVTGCKRVAEKVDYVMLG</sequence>
<evidence type="ECO:0000313" key="10">
    <source>
        <dbReference type="EMBL" id="KAK7498727.1"/>
    </source>
</evidence>
<keyword evidence="7" id="KW-0067">ATP-binding</keyword>
<evidence type="ECO:0000256" key="4">
    <source>
        <dbReference type="ARBA" id="ARBA00022824"/>
    </source>
</evidence>
<keyword evidence="3" id="KW-0732">Signal</keyword>
<feature type="transmembrane region" description="Helical" evidence="8">
    <location>
        <begin position="6"/>
        <end position="22"/>
    </location>
</feature>